<evidence type="ECO:0000313" key="2">
    <source>
        <dbReference type="EMBL" id="RLK48885.1"/>
    </source>
</evidence>
<keyword evidence="3" id="KW-1185">Reference proteome</keyword>
<gene>
    <name evidence="2" type="ORF">DFR31_2001</name>
</gene>
<dbReference type="Proteomes" id="UP000275461">
    <property type="component" value="Unassembled WGS sequence"/>
</dbReference>
<evidence type="ECO:0000256" key="1">
    <source>
        <dbReference type="SAM" id="MobiDB-lite"/>
    </source>
</evidence>
<protein>
    <submittedName>
        <fullName evidence="2">Uncharacterized protein</fullName>
    </submittedName>
</protein>
<name>A0A498BZC1_9GAMM</name>
<feature type="region of interest" description="Disordered" evidence="1">
    <location>
        <begin position="598"/>
        <end position="617"/>
    </location>
</feature>
<evidence type="ECO:0000313" key="3">
    <source>
        <dbReference type="Proteomes" id="UP000275461"/>
    </source>
</evidence>
<dbReference type="RefSeq" id="WP_121442507.1">
    <property type="nucleotide sequence ID" value="NZ_RCDA01000002.1"/>
</dbReference>
<proteinExistence type="predicted"/>
<accession>A0A498BZC1</accession>
<sequence length="1107" mass="124466">MSATIPTETWPACPRGPDDDLFHEDPRPICATHLWENIVYLTGSGEFWLLNASAAAAMHGAADELADIAAMDDRQARNRRLSEQAGVLESFLPAHPVSFLAEDDRRQFTETLQRLAALQGEDPDALLRRVVDEAPFQASNSVSTSQNWPGDGAMPAAVRTHAQAQEKTRESNDHLEQLQALYHRGLKKAEAAGYVVDSGLIHGDGETRIREALQRYHEHRDLAFDSVRSHLDRDQGLPPTRPLHRILDQYRRHVELCDRDPVPEAASQCEIAQVIEFAIVQLEQDYRDYIDSIVELAGLGVATPEFALAEDPEAGFCDGVDHLARYFKDLQALGQLQQEVDTRLREWEQGTARGTPLPVFLFTDEQARLDQLLEDLDRIHRLALRRLSHTHPRRVLHWDLGPADSRKPQPYQPRPIHRLVRADFPLREFTSPGRPRTLDHLSLHQLGETCEHYARQRDASNAHDSRALATPRSMPDTALAGWLRRRGCQRIDWNPDWHDGRLGLFQPERFFEDLDRQGLVIRRLADQDARQQWGERLRRILFADPLNHPMRLFDASGPAQLLRLLASEHAEPERREPTAFGDGTLWLRLPKPMARADADADDSSARMGVQVRHTDTASTDNTVRDQKLSIGPSLALDEWGVTATIARGQDGEPTRVQIQGQHAFDFARGELALGAIHLPEPDRAEPVALPFGRPPDHPDSYSIGCYCLRIEPVLHGHAAVSVALGGTVALDTISGRLAVNGLAPIERQGLEAQIDAFAGTGLAAHNHCHLLWQPPKGLLARLPRYQAIEPNYRGGQAHREAGQWKTLTTAEINPEVRAGVGGGAAFRIGLDNGRFVLHASLRLVLGIGGGGSVRLTLDPRHLDLWLTMLHQALVDVGYERVDWIDEDAFEQMSMLAYLSAVTLVDASLFLLRTTYSIRQWFERFTRRRDMASRIAHELATEEPPELRYDPEAREAHTRRVRQLRAWVRQLPPEALGPLLDTLTSEPRAFSVGDEDYSPEQALAFHQQAILNCLQWIVSGVGDGVYGSKRTFSADDPNPAQKLFEKAVIRMGRDGRPTSESKREAYEENRRRLDKFMPRASLSGRSDEIGERYKRAVRMLSRHIAPRS</sequence>
<reference evidence="2 3" key="1">
    <citation type="submission" date="2018-10" db="EMBL/GenBank/DDBJ databases">
        <title>Genomic Encyclopedia of Type Strains, Phase IV (KMG-IV): sequencing the most valuable type-strain genomes for metagenomic binning, comparative biology and taxonomic classification.</title>
        <authorList>
            <person name="Goeker M."/>
        </authorList>
    </citation>
    <scope>NUCLEOTIDE SEQUENCE [LARGE SCALE GENOMIC DNA]</scope>
    <source>
        <strain evidence="2 3">DSM 12769</strain>
    </source>
</reference>
<dbReference type="OrthoDB" id="6172510at2"/>
<comment type="caution">
    <text evidence="2">The sequence shown here is derived from an EMBL/GenBank/DDBJ whole genome shotgun (WGS) entry which is preliminary data.</text>
</comment>
<dbReference type="AlphaFoldDB" id="A0A498BZC1"/>
<organism evidence="2 3">
    <name type="scientific">Alkalispirillum mobile</name>
    <dbReference type="NCBI Taxonomy" id="85925"/>
    <lineage>
        <taxon>Bacteria</taxon>
        <taxon>Pseudomonadati</taxon>
        <taxon>Pseudomonadota</taxon>
        <taxon>Gammaproteobacteria</taxon>
        <taxon>Chromatiales</taxon>
        <taxon>Ectothiorhodospiraceae</taxon>
        <taxon>Alkalispirillum</taxon>
    </lineage>
</organism>
<dbReference type="EMBL" id="RCDA01000002">
    <property type="protein sequence ID" value="RLK48885.1"/>
    <property type="molecule type" value="Genomic_DNA"/>
</dbReference>